<dbReference type="SUPFAM" id="SSF52047">
    <property type="entry name" value="RNI-like"/>
    <property type="match status" value="1"/>
</dbReference>
<dbReference type="Proteomes" id="UP000019373">
    <property type="component" value="Unassembled WGS sequence"/>
</dbReference>
<organism evidence="2 3">
    <name type="scientific">Endocarpon pusillum (strain Z07020 / HMAS-L-300199)</name>
    <name type="common">Lichen-forming fungus</name>
    <dbReference type="NCBI Taxonomy" id="1263415"/>
    <lineage>
        <taxon>Eukaryota</taxon>
        <taxon>Fungi</taxon>
        <taxon>Dikarya</taxon>
        <taxon>Ascomycota</taxon>
        <taxon>Pezizomycotina</taxon>
        <taxon>Eurotiomycetes</taxon>
        <taxon>Chaetothyriomycetidae</taxon>
        <taxon>Verrucariales</taxon>
        <taxon>Verrucariaceae</taxon>
        <taxon>Endocarpon</taxon>
    </lineage>
</organism>
<dbReference type="RefSeq" id="XP_007804912.1">
    <property type="nucleotide sequence ID" value="XM_007806721.1"/>
</dbReference>
<gene>
    <name evidence="2" type="ORF">EPUS_07843</name>
</gene>
<dbReference type="eggNOG" id="ENOG502R9EV">
    <property type="taxonomic scope" value="Eukaryota"/>
</dbReference>
<dbReference type="OMA" id="TKQMNAE"/>
<protein>
    <recommendedName>
        <fullName evidence="4">F-box domain-containing protein</fullName>
    </recommendedName>
</protein>
<dbReference type="AlphaFoldDB" id="U1HKG1"/>
<evidence type="ECO:0000313" key="2">
    <source>
        <dbReference type="EMBL" id="ERF69439.1"/>
    </source>
</evidence>
<dbReference type="InterPro" id="IPR032675">
    <property type="entry name" value="LRR_dom_sf"/>
</dbReference>
<proteinExistence type="predicted"/>
<dbReference type="GeneID" id="19242722"/>
<dbReference type="CDD" id="cd09917">
    <property type="entry name" value="F-box_SF"/>
    <property type="match status" value="1"/>
</dbReference>
<sequence>MDIAVDYRPAQTIIPSQPSIPAYKVPSAASPKKLPSFPRHHDRNRGEQSSGQATWHNTPAQEQTVVAVEPYLNGTIDEGGGISGTGYPGTVQPGTAPLPSTKVLQLGETREHSPAGRTNSMKGALRARGSRSQSRVRRASIGSINEDITGAVLLITPLRFSWFTYTFSDIPQSFLEKLPPSPNSKQTTSIDSAHTFSATPNFYCPSGAFQGWKQVKLAGKRQSKSSTDLERLTNLRDEWVWNTVSKKDDRKMDIQALAFRKVGLEDMPYEILDMILSYLMQDLSPESYGPRKRDLIACLMTSRTLHAATLSVFYKHITIPHSITFSKVLNHITEYPGLGTLVRRLDFSHYTSVGFGRTRRDSWEIQNLTPKTLLQCFDLCTNLKEFQVHEHIDDELDGEVLKKLFSMPSVHAMDFCACSSRRFVSGFTATLNSNDVLPGSLGNLKRLGLHACTTLQAPVFEALLPRLPHLTHLDVGMTLITDEALLSIPRSAHITHLGLGKCTRITGPKLVEFLTTHEAVKNSLIYLNIMADMSRYMLLSHDDLEKLLRRLPPTMRSLNIGGAQIFNKHVPLLLPLTKHLEELGLSHADLSVSHINSFFVPSPPSHDNDSEISEEELNWEPCTLRYIDLTGVPSVSQATLFGPSCVLASAHSYPLDVIELSDPTIQQLKMRASTIKQIGWTVKELGRRGWFVRLPSSDNTDDGRRSWKMGARWWGMKKVPVAVQEVGGMYGHYMFKS</sequence>
<feature type="compositionally biased region" description="Polar residues" evidence="1">
    <location>
        <begin position="47"/>
        <end position="61"/>
    </location>
</feature>
<evidence type="ECO:0008006" key="4">
    <source>
        <dbReference type="Google" id="ProtNLM"/>
    </source>
</evidence>
<dbReference type="Gene3D" id="3.80.10.10">
    <property type="entry name" value="Ribonuclease Inhibitor"/>
    <property type="match status" value="1"/>
</dbReference>
<dbReference type="OrthoDB" id="9994419at2759"/>
<feature type="region of interest" description="Disordered" evidence="1">
    <location>
        <begin position="16"/>
        <end position="61"/>
    </location>
</feature>
<feature type="region of interest" description="Disordered" evidence="1">
    <location>
        <begin position="79"/>
        <end position="134"/>
    </location>
</feature>
<accession>U1HKG1</accession>
<evidence type="ECO:0000313" key="3">
    <source>
        <dbReference type="Proteomes" id="UP000019373"/>
    </source>
</evidence>
<dbReference type="EMBL" id="KE721408">
    <property type="protein sequence ID" value="ERF69439.1"/>
    <property type="molecule type" value="Genomic_DNA"/>
</dbReference>
<dbReference type="HOGENOM" id="CLU_025206_1_0_1"/>
<keyword evidence="3" id="KW-1185">Reference proteome</keyword>
<reference evidence="3" key="1">
    <citation type="journal article" date="2014" name="BMC Genomics">
        <title>Genome characteristics reveal the impact of lichenization on lichen-forming fungus Endocarpon pusillum Hedwig (Verrucariales, Ascomycota).</title>
        <authorList>
            <person name="Wang Y.-Y."/>
            <person name="Liu B."/>
            <person name="Zhang X.-Y."/>
            <person name="Zhou Q.-M."/>
            <person name="Zhang T."/>
            <person name="Li H."/>
            <person name="Yu Y.-F."/>
            <person name="Zhang X.-L."/>
            <person name="Hao X.-Y."/>
            <person name="Wang M."/>
            <person name="Wang L."/>
            <person name="Wei J.-C."/>
        </authorList>
    </citation>
    <scope>NUCLEOTIDE SEQUENCE [LARGE SCALE GENOMIC DNA]</scope>
    <source>
        <strain evidence="3">Z07020 / HMAS-L-300199</strain>
    </source>
</reference>
<evidence type="ECO:0000256" key="1">
    <source>
        <dbReference type="SAM" id="MobiDB-lite"/>
    </source>
</evidence>
<name>U1HKG1_ENDPU</name>